<dbReference type="HOGENOM" id="CLU_000604_1_22_7"/>
<dbReference type="AlphaFoldDB" id="E4U2L0"/>
<dbReference type="GO" id="GO:0042626">
    <property type="term" value="F:ATPase-coupled transmembrane transporter activity"/>
    <property type="evidence" value="ECO:0007669"/>
    <property type="project" value="TreeGrafter"/>
</dbReference>
<protein>
    <submittedName>
        <fullName evidence="9">ABC transporter related protein</fullName>
    </submittedName>
</protein>
<gene>
    <name evidence="9" type="ordered locus">Sulku_2037</name>
</gene>
<keyword evidence="3" id="KW-1003">Cell membrane</keyword>
<dbReference type="eggNOG" id="COG1122">
    <property type="taxonomic scope" value="Bacteria"/>
</dbReference>
<evidence type="ECO:0000259" key="8">
    <source>
        <dbReference type="PROSITE" id="PS50893"/>
    </source>
</evidence>
<keyword evidence="2" id="KW-0813">Transport</keyword>
<keyword evidence="4" id="KW-0547">Nucleotide-binding</keyword>
<dbReference type="InterPro" id="IPR003439">
    <property type="entry name" value="ABC_transporter-like_ATP-bd"/>
</dbReference>
<dbReference type="RefSeq" id="WP_013460894.1">
    <property type="nucleotide sequence ID" value="NC_014762.1"/>
</dbReference>
<dbReference type="Pfam" id="PF00005">
    <property type="entry name" value="ABC_tran"/>
    <property type="match status" value="1"/>
</dbReference>
<dbReference type="GO" id="GO:0043190">
    <property type="term" value="C:ATP-binding cassette (ABC) transporter complex"/>
    <property type="evidence" value="ECO:0007669"/>
    <property type="project" value="TreeGrafter"/>
</dbReference>
<evidence type="ECO:0000256" key="7">
    <source>
        <dbReference type="ARBA" id="ARBA00023136"/>
    </source>
</evidence>
<dbReference type="SUPFAM" id="SSF52540">
    <property type="entry name" value="P-loop containing nucleoside triphosphate hydrolases"/>
    <property type="match status" value="1"/>
</dbReference>
<sequence length="236" mass="25932">MFRVENVTLKRDGDTIFENLNLRIEEGEKVVLLGVNGSGKSTLLKMLNALVIPDSGELLFENTPLTKKALKDKATNEYFRRSVGLVFQNIDAMLFNPSVYDEIAFGSRQLGFDDIDARVRNYADVFGLTPYLNSVPFKLSGGQKQKLALACVMSLSPKVLLLDEPTSALDPASTAKFMDMIAALNITTVTATHNLAIAPKLGERVIILDEKGKILYDGTSENAYEIDLLTRAGLII</sequence>
<dbReference type="PROSITE" id="PS00211">
    <property type="entry name" value="ABC_TRANSPORTER_1"/>
    <property type="match status" value="1"/>
</dbReference>
<dbReference type="STRING" id="709032.Sulku_2037"/>
<evidence type="ECO:0000256" key="4">
    <source>
        <dbReference type="ARBA" id="ARBA00022741"/>
    </source>
</evidence>
<proteinExistence type="predicted"/>
<dbReference type="PANTHER" id="PTHR43553">
    <property type="entry name" value="HEAVY METAL TRANSPORTER"/>
    <property type="match status" value="1"/>
</dbReference>
<keyword evidence="7" id="KW-0472">Membrane</keyword>
<dbReference type="SMART" id="SM00382">
    <property type="entry name" value="AAA"/>
    <property type="match status" value="1"/>
</dbReference>
<name>E4U2L0_SULKY</name>
<dbReference type="KEGG" id="sku:Sulku_2037"/>
<dbReference type="GO" id="GO:0005524">
    <property type="term" value="F:ATP binding"/>
    <property type="evidence" value="ECO:0007669"/>
    <property type="project" value="UniProtKB-KW"/>
</dbReference>
<keyword evidence="6" id="KW-1278">Translocase</keyword>
<feature type="domain" description="ABC transporter" evidence="8">
    <location>
        <begin position="2"/>
        <end position="236"/>
    </location>
</feature>
<dbReference type="InterPro" id="IPR050095">
    <property type="entry name" value="ECF_ABC_transporter_ATP-bd"/>
</dbReference>
<dbReference type="OrthoDB" id="9805130at2"/>
<accession>E4U2L0</accession>
<dbReference type="PROSITE" id="PS50893">
    <property type="entry name" value="ABC_TRANSPORTER_2"/>
    <property type="match status" value="1"/>
</dbReference>
<reference evidence="9 10" key="1">
    <citation type="journal article" date="2012" name="Stand. Genomic Sci.">
        <title>Complete genome sequence of the sulfur compounds oxidizing chemolithoautotroph Sulfuricurvum kujiense type strain (YK-1(T)).</title>
        <authorList>
            <person name="Han C."/>
            <person name="Kotsyurbenko O."/>
            <person name="Chertkov O."/>
            <person name="Held B."/>
            <person name="Lapidus A."/>
            <person name="Nolan M."/>
            <person name="Lucas S."/>
            <person name="Hammon N."/>
            <person name="Deshpande S."/>
            <person name="Cheng J.F."/>
            <person name="Tapia R."/>
            <person name="Goodwin L.A."/>
            <person name="Pitluck S."/>
            <person name="Liolios K."/>
            <person name="Pagani I."/>
            <person name="Ivanova N."/>
            <person name="Mavromatis K."/>
            <person name="Mikhailova N."/>
            <person name="Pati A."/>
            <person name="Chen A."/>
            <person name="Palaniappan K."/>
            <person name="Land M."/>
            <person name="Hauser L."/>
            <person name="Chang Y.J."/>
            <person name="Jeffries C.D."/>
            <person name="Brambilla E.M."/>
            <person name="Rohde M."/>
            <person name="Spring S."/>
            <person name="Sikorski J."/>
            <person name="Goker M."/>
            <person name="Woyke T."/>
            <person name="Bristow J."/>
            <person name="Eisen J.A."/>
            <person name="Markowitz V."/>
            <person name="Hugenholtz P."/>
            <person name="Kyrpides N.C."/>
            <person name="Klenk H.P."/>
            <person name="Detter J.C."/>
        </authorList>
    </citation>
    <scope>NUCLEOTIDE SEQUENCE [LARGE SCALE GENOMIC DNA]</scope>
    <source>
        <strain evidence="10">ATCC BAA-921 / DSM 16994 / JCM 11577 / YK-1</strain>
    </source>
</reference>
<dbReference type="Gene3D" id="3.40.50.300">
    <property type="entry name" value="P-loop containing nucleotide triphosphate hydrolases"/>
    <property type="match status" value="1"/>
</dbReference>
<evidence type="ECO:0000256" key="1">
    <source>
        <dbReference type="ARBA" id="ARBA00004202"/>
    </source>
</evidence>
<dbReference type="InterPro" id="IPR015856">
    <property type="entry name" value="ABC_transpr_CbiO/EcfA_su"/>
</dbReference>
<evidence type="ECO:0000256" key="6">
    <source>
        <dbReference type="ARBA" id="ARBA00022967"/>
    </source>
</evidence>
<dbReference type="Proteomes" id="UP000008721">
    <property type="component" value="Chromosome"/>
</dbReference>
<keyword evidence="10" id="KW-1185">Reference proteome</keyword>
<organism evidence="9 10">
    <name type="scientific">Sulfuricurvum kujiense (strain ATCC BAA-921 / DSM 16994 / JCM 11577 / YK-1)</name>
    <dbReference type="NCBI Taxonomy" id="709032"/>
    <lineage>
        <taxon>Bacteria</taxon>
        <taxon>Pseudomonadati</taxon>
        <taxon>Campylobacterota</taxon>
        <taxon>Epsilonproteobacteria</taxon>
        <taxon>Campylobacterales</taxon>
        <taxon>Sulfurimonadaceae</taxon>
        <taxon>Sulfuricurvum</taxon>
    </lineage>
</organism>
<evidence type="ECO:0000256" key="5">
    <source>
        <dbReference type="ARBA" id="ARBA00022840"/>
    </source>
</evidence>
<dbReference type="InterPro" id="IPR027417">
    <property type="entry name" value="P-loop_NTPase"/>
</dbReference>
<dbReference type="InterPro" id="IPR003593">
    <property type="entry name" value="AAA+_ATPase"/>
</dbReference>
<dbReference type="CDD" id="cd03225">
    <property type="entry name" value="ABC_cobalt_CbiO_domain1"/>
    <property type="match status" value="1"/>
</dbReference>
<evidence type="ECO:0000256" key="3">
    <source>
        <dbReference type="ARBA" id="ARBA00022475"/>
    </source>
</evidence>
<evidence type="ECO:0000313" key="9">
    <source>
        <dbReference type="EMBL" id="ADR34697.1"/>
    </source>
</evidence>
<dbReference type="InterPro" id="IPR017871">
    <property type="entry name" value="ABC_transporter-like_CS"/>
</dbReference>
<dbReference type="GO" id="GO:0016887">
    <property type="term" value="F:ATP hydrolysis activity"/>
    <property type="evidence" value="ECO:0007669"/>
    <property type="project" value="InterPro"/>
</dbReference>
<comment type="subcellular location">
    <subcellularLocation>
        <location evidence="1">Cell membrane</location>
        <topology evidence="1">Peripheral membrane protein</topology>
    </subcellularLocation>
</comment>
<evidence type="ECO:0000256" key="2">
    <source>
        <dbReference type="ARBA" id="ARBA00022448"/>
    </source>
</evidence>
<keyword evidence="5" id="KW-0067">ATP-binding</keyword>
<dbReference type="EMBL" id="CP002355">
    <property type="protein sequence ID" value="ADR34697.1"/>
    <property type="molecule type" value="Genomic_DNA"/>
</dbReference>
<dbReference type="PANTHER" id="PTHR43553:SF27">
    <property type="entry name" value="ENERGY-COUPLING FACTOR TRANSPORTER ATP-BINDING PROTEIN ECFA2"/>
    <property type="match status" value="1"/>
</dbReference>
<evidence type="ECO:0000313" key="10">
    <source>
        <dbReference type="Proteomes" id="UP000008721"/>
    </source>
</evidence>